<comment type="caution">
    <text evidence="2">The sequence shown here is derived from an EMBL/GenBank/DDBJ whole genome shotgun (WGS) entry which is preliminary data.</text>
</comment>
<reference evidence="2 3" key="1">
    <citation type="submission" date="2018-12" db="EMBL/GenBank/DDBJ databases">
        <title>Flavobacterium sp. nov., isolated from glacier ice.</title>
        <authorList>
            <person name="Liu Q."/>
            <person name="Xin Y.-H."/>
        </authorList>
    </citation>
    <scope>NUCLEOTIDE SEQUENCE [LARGE SCALE GENOMIC DNA]</scope>
    <source>
        <strain evidence="2 3">RB1N8</strain>
    </source>
</reference>
<evidence type="ECO:0000313" key="3">
    <source>
        <dbReference type="Proteomes" id="UP000280825"/>
    </source>
</evidence>
<keyword evidence="3" id="KW-1185">Reference proteome</keyword>
<dbReference type="AlphaFoldDB" id="A0A3S0UZ80"/>
<feature type="domain" description="KilA-N DNA-binding" evidence="1">
    <location>
        <begin position="9"/>
        <end position="94"/>
    </location>
</feature>
<accession>A0A3S0UZ80</accession>
<evidence type="ECO:0000313" key="2">
    <source>
        <dbReference type="EMBL" id="RTZ05501.1"/>
    </source>
</evidence>
<dbReference type="InterPro" id="IPR018873">
    <property type="entry name" value="KilA-N_DNA-bd_domain"/>
</dbReference>
<protein>
    <submittedName>
        <fullName evidence="2">ORF6N domain-containing protein</fullName>
    </submittedName>
</protein>
<proteinExistence type="predicted"/>
<dbReference type="Pfam" id="PF10543">
    <property type="entry name" value="ORF6N"/>
    <property type="match status" value="1"/>
</dbReference>
<sequence>MDLSLFQPKIYELRGVKVMLDFDLASLYEVETRSLKQSVRRNDYRFPDDFMFQLNKIEWQELITNCDNLPESIKFSPQTPFAFSEQGVAMLSTVLKSKKAVETNIAIMRAFVEIRKTISLQSHLSEQIMELKNDLEQRLGEHDVQLMEIYTVMDQFIEEKIEQKKWENRKKLGYK</sequence>
<name>A0A3S0UZ80_9FLAO</name>
<gene>
    <name evidence="2" type="ORF">EKL98_06120</name>
</gene>
<organism evidence="2 3">
    <name type="scientific">Flavobacterium bomense</name>
    <dbReference type="NCBI Taxonomy" id="2497483"/>
    <lineage>
        <taxon>Bacteria</taxon>
        <taxon>Pseudomonadati</taxon>
        <taxon>Bacteroidota</taxon>
        <taxon>Flavobacteriia</taxon>
        <taxon>Flavobacteriales</taxon>
        <taxon>Flavobacteriaceae</taxon>
        <taxon>Flavobacterium</taxon>
    </lineage>
</organism>
<dbReference type="EMBL" id="RYDJ01000005">
    <property type="protein sequence ID" value="RTZ05501.1"/>
    <property type="molecule type" value="Genomic_DNA"/>
</dbReference>
<evidence type="ECO:0000259" key="1">
    <source>
        <dbReference type="Pfam" id="PF10543"/>
    </source>
</evidence>
<dbReference type="RefSeq" id="WP_126561796.1">
    <property type="nucleotide sequence ID" value="NZ_RYDJ01000005.1"/>
</dbReference>
<dbReference type="Proteomes" id="UP000280825">
    <property type="component" value="Unassembled WGS sequence"/>
</dbReference>